<proteinExistence type="predicted"/>
<reference evidence="1 2" key="1">
    <citation type="journal article" date="2013" name="Front. Plant Sci.">
        <title>The Reference Genome of the Halophytic Plant Eutrema salsugineum.</title>
        <authorList>
            <person name="Yang R."/>
            <person name="Jarvis D.E."/>
            <person name="Chen H."/>
            <person name="Beilstein M.A."/>
            <person name="Grimwood J."/>
            <person name="Jenkins J."/>
            <person name="Shu S."/>
            <person name="Prochnik S."/>
            <person name="Xin M."/>
            <person name="Ma C."/>
            <person name="Schmutz J."/>
            <person name="Wing R.A."/>
            <person name="Mitchell-Olds T."/>
            <person name="Schumaker K.S."/>
            <person name="Wang X."/>
        </authorList>
    </citation>
    <scope>NUCLEOTIDE SEQUENCE [LARGE SCALE GENOMIC DNA]</scope>
</reference>
<evidence type="ECO:0000313" key="1">
    <source>
        <dbReference type="EMBL" id="ESQ36935.1"/>
    </source>
</evidence>
<dbReference type="KEGG" id="eus:EUTSA_v10002987mg"/>
<organism evidence="1 2">
    <name type="scientific">Eutrema salsugineum</name>
    <name type="common">Saltwater cress</name>
    <name type="synonym">Sisymbrium salsugineum</name>
    <dbReference type="NCBI Taxonomy" id="72664"/>
    <lineage>
        <taxon>Eukaryota</taxon>
        <taxon>Viridiplantae</taxon>
        <taxon>Streptophyta</taxon>
        <taxon>Embryophyta</taxon>
        <taxon>Tracheophyta</taxon>
        <taxon>Spermatophyta</taxon>
        <taxon>Magnoliopsida</taxon>
        <taxon>eudicotyledons</taxon>
        <taxon>Gunneridae</taxon>
        <taxon>Pentapetalae</taxon>
        <taxon>rosids</taxon>
        <taxon>malvids</taxon>
        <taxon>Brassicales</taxon>
        <taxon>Brassicaceae</taxon>
        <taxon>Eutremeae</taxon>
        <taxon>Eutrema</taxon>
    </lineage>
</organism>
<accession>V4KGL7</accession>
<dbReference type="EMBL" id="KI517609">
    <property type="protein sequence ID" value="ESQ36935.1"/>
    <property type="molecule type" value="Genomic_DNA"/>
</dbReference>
<evidence type="ECO:0000313" key="2">
    <source>
        <dbReference type="Proteomes" id="UP000030689"/>
    </source>
</evidence>
<feature type="non-terminal residue" evidence="1">
    <location>
        <position position="137"/>
    </location>
</feature>
<keyword evidence="2" id="KW-1185">Reference proteome</keyword>
<protein>
    <submittedName>
        <fullName evidence="1">Uncharacterized protein</fullName>
    </submittedName>
</protein>
<name>V4KGL7_EUTSA</name>
<dbReference type="Proteomes" id="UP000030689">
    <property type="component" value="Unassembled WGS sequence"/>
</dbReference>
<dbReference type="Gramene" id="ESQ36935">
    <property type="protein sequence ID" value="ESQ36935"/>
    <property type="gene ID" value="EUTSA_v10002987mg"/>
</dbReference>
<sequence length="137" mass="15615">MSTVKILTFLYVSSGFLFVDRIEHIVRNPKSIHSLWLMSIFIKTADRVETYCSSLMNAPFMSCRHNIFNHGLSRHNIFTFSQGFPIGLPCRNWIEIGLDAPEEPLLLELAVGNFPQGFKIHLSGSFQAVRLALFSRL</sequence>
<dbReference type="AlphaFoldDB" id="V4KGL7"/>
<gene>
    <name evidence="1" type="ORF">EUTSA_v10002987mg</name>
</gene>